<evidence type="ECO:0000313" key="2">
    <source>
        <dbReference type="Proteomes" id="UP000237000"/>
    </source>
</evidence>
<evidence type="ECO:0000313" key="1">
    <source>
        <dbReference type="EMBL" id="POO03538.1"/>
    </source>
</evidence>
<dbReference type="InParanoid" id="A0A2P5G0F1"/>
<proteinExistence type="predicted"/>
<reference evidence="2" key="1">
    <citation type="submission" date="2016-06" db="EMBL/GenBank/DDBJ databases">
        <title>Parallel loss of symbiosis genes in relatives of nitrogen-fixing non-legume Parasponia.</title>
        <authorList>
            <person name="Van Velzen R."/>
            <person name="Holmer R."/>
            <person name="Bu F."/>
            <person name="Rutten L."/>
            <person name="Van Zeijl A."/>
            <person name="Liu W."/>
            <person name="Santuari L."/>
            <person name="Cao Q."/>
            <person name="Sharma T."/>
            <person name="Shen D."/>
            <person name="Roswanjaya Y."/>
            <person name="Wardhani T."/>
            <person name="Kalhor M.S."/>
            <person name="Jansen J."/>
            <person name="Van den Hoogen J."/>
            <person name="Gungor B."/>
            <person name="Hartog M."/>
            <person name="Hontelez J."/>
            <person name="Verver J."/>
            <person name="Yang W.-C."/>
            <person name="Schijlen E."/>
            <person name="Repin R."/>
            <person name="Schilthuizen M."/>
            <person name="Schranz E."/>
            <person name="Heidstra R."/>
            <person name="Miyata K."/>
            <person name="Fedorova E."/>
            <person name="Kohlen W."/>
            <person name="Bisseling T."/>
            <person name="Smit S."/>
            <person name="Geurts R."/>
        </authorList>
    </citation>
    <scope>NUCLEOTIDE SEQUENCE [LARGE SCALE GENOMIC DNA]</scope>
    <source>
        <strain evidence="2">cv. RG33-2</strain>
    </source>
</reference>
<organism evidence="1 2">
    <name type="scientific">Trema orientale</name>
    <name type="common">Charcoal tree</name>
    <name type="synonym">Celtis orientalis</name>
    <dbReference type="NCBI Taxonomy" id="63057"/>
    <lineage>
        <taxon>Eukaryota</taxon>
        <taxon>Viridiplantae</taxon>
        <taxon>Streptophyta</taxon>
        <taxon>Embryophyta</taxon>
        <taxon>Tracheophyta</taxon>
        <taxon>Spermatophyta</taxon>
        <taxon>Magnoliopsida</taxon>
        <taxon>eudicotyledons</taxon>
        <taxon>Gunneridae</taxon>
        <taxon>Pentapetalae</taxon>
        <taxon>rosids</taxon>
        <taxon>fabids</taxon>
        <taxon>Rosales</taxon>
        <taxon>Cannabaceae</taxon>
        <taxon>Trema</taxon>
    </lineage>
</organism>
<sequence length="53" mass="6173">MSFKCYDLQSANMCRKALVSGWSSKRRFRFSREMTSVTMSNVDSDQIALLLFE</sequence>
<gene>
    <name evidence="1" type="ORF">TorRG33x02_007430</name>
</gene>
<comment type="caution">
    <text evidence="1">The sequence shown here is derived from an EMBL/GenBank/DDBJ whole genome shotgun (WGS) entry which is preliminary data.</text>
</comment>
<dbReference type="Proteomes" id="UP000237000">
    <property type="component" value="Unassembled WGS sequence"/>
</dbReference>
<dbReference type="AlphaFoldDB" id="A0A2P5G0F1"/>
<feature type="non-terminal residue" evidence="1">
    <location>
        <position position="53"/>
    </location>
</feature>
<name>A0A2P5G0F1_TREOI</name>
<protein>
    <submittedName>
        <fullName evidence="1">Uncharacterized protein</fullName>
    </submittedName>
</protein>
<accession>A0A2P5G0F1</accession>
<keyword evidence="2" id="KW-1185">Reference proteome</keyword>
<dbReference type="EMBL" id="JXTC01000002">
    <property type="protein sequence ID" value="POO03538.1"/>
    <property type="molecule type" value="Genomic_DNA"/>
</dbReference>